<comment type="caution">
    <text evidence="1">The sequence shown here is derived from an EMBL/GenBank/DDBJ whole genome shotgun (WGS) entry which is preliminary data.</text>
</comment>
<dbReference type="RefSeq" id="WP_184238387.1">
    <property type="nucleotide sequence ID" value="NZ_JACHMJ010000001.1"/>
</dbReference>
<sequence>MTTTAYLATLEETTVWDTLDDTLVLFLTRGMIPPACLTDPEVIGLAPASGSWCLTLWDEAAQRAFYSRSTSSSSIMCESDAARYLEDGFPF</sequence>
<dbReference type="AlphaFoldDB" id="A0A841APV9"/>
<reference evidence="1 2" key="1">
    <citation type="submission" date="2020-08" db="EMBL/GenBank/DDBJ databases">
        <title>Sequencing the genomes of 1000 actinobacteria strains.</title>
        <authorList>
            <person name="Klenk H.-P."/>
        </authorList>
    </citation>
    <scope>NUCLEOTIDE SEQUENCE [LARGE SCALE GENOMIC DNA]</scope>
    <source>
        <strain evidence="1 2">DSM 105784</strain>
    </source>
</reference>
<keyword evidence="2" id="KW-1185">Reference proteome</keyword>
<accession>A0A841APV9</accession>
<protein>
    <submittedName>
        <fullName evidence="1">Uncharacterized protein</fullName>
    </submittedName>
</protein>
<dbReference type="EMBL" id="JACHMJ010000001">
    <property type="protein sequence ID" value="MBB5844338.1"/>
    <property type="molecule type" value="Genomic_DNA"/>
</dbReference>
<evidence type="ECO:0000313" key="1">
    <source>
        <dbReference type="EMBL" id="MBB5844338.1"/>
    </source>
</evidence>
<proteinExistence type="predicted"/>
<evidence type="ECO:0000313" key="2">
    <source>
        <dbReference type="Proteomes" id="UP000536685"/>
    </source>
</evidence>
<dbReference type="Proteomes" id="UP000536685">
    <property type="component" value="Unassembled WGS sequence"/>
</dbReference>
<gene>
    <name evidence="1" type="ORF">HD599_002661</name>
</gene>
<organism evidence="1 2">
    <name type="scientific">Conyzicola lurida</name>
    <dbReference type="NCBI Taxonomy" id="1172621"/>
    <lineage>
        <taxon>Bacteria</taxon>
        <taxon>Bacillati</taxon>
        <taxon>Actinomycetota</taxon>
        <taxon>Actinomycetes</taxon>
        <taxon>Micrococcales</taxon>
        <taxon>Microbacteriaceae</taxon>
        <taxon>Conyzicola</taxon>
    </lineage>
</organism>
<name>A0A841APV9_9MICO</name>